<organism evidence="3 4">
    <name type="scientific">Flavobacterium segetis</name>
    <dbReference type="NCBI Taxonomy" id="271157"/>
    <lineage>
        <taxon>Bacteria</taxon>
        <taxon>Pseudomonadati</taxon>
        <taxon>Bacteroidota</taxon>
        <taxon>Flavobacteriia</taxon>
        <taxon>Flavobacteriales</taxon>
        <taxon>Flavobacteriaceae</taxon>
        <taxon>Flavobacterium</taxon>
    </lineage>
</organism>
<dbReference type="STRING" id="271157.SAMN05444396_10682"/>
<feature type="transmembrane region" description="Helical" evidence="1">
    <location>
        <begin position="262"/>
        <end position="280"/>
    </location>
</feature>
<protein>
    <recommendedName>
        <fullName evidence="2">EamA domain-containing protein</fullName>
    </recommendedName>
</protein>
<evidence type="ECO:0000259" key="2">
    <source>
        <dbReference type="Pfam" id="PF00892"/>
    </source>
</evidence>
<feature type="transmembrane region" description="Helical" evidence="1">
    <location>
        <begin position="31"/>
        <end position="48"/>
    </location>
</feature>
<gene>
    <name evidence="3" type="ORF">SAMN05444396_10682</name>
</gene>
<dbReference type="Proteomes" id="UP000184036">
    <property type="component" value="Unassembled WGS sequence"/>
</dbReference>
<name>A0A1M5I1Z1_9FLAO</name>
<dbReference type="Pfam" id="PF00892">
    <property type="entry name" value="EamA"/>
    <property type="match status" value="1"/>
</dbReference>
<evidence type="ECO:0000313" key="3">
    <source>
        <dbReference type="EMBL" id="SHG22301.1"/>
    </source>
</evidence>
<feature type="transmembrane region" description="Helical" evidence="1">
    <location>
        <begin position="205"/>
        <end position="223"/>
    </location>
</feature>
<feature type="transmembrane region" description="Helical" evidence="1">
    <location>
        <begin position="91"/>
        <end position="108"/>
    </location>
</feature>
<feature type="transmembrane region" description="Helical" evidence="1">
    <location>
        <begin position="235"/>
        <end position="256"/>
    </location>
</feature>
<dbReference type="OrthoDB" id="1524053at2"/>
<proteinExistence type="predicted"/>
<feature type="transmembrane region" description="Helical" evidence="1">
    <location>
        <begin position="60"/>
        <end position="85"/>
    </location>
</feature>
<feature type="transmembrane region" description="Helical" evidence="1">
    <location>
        <begin position="139"/>
        <end position="159"/>
    </location>
</feature>
<keyword evidence="1" id="KW-1133">Transmembrane helix</keyword>
<accession>A0A1M5I1Z1</accession>
<dbReference type="RefSeq" id="WP_072991669.1">
    <property type="nucleotide sequence ID" value="NZ_FQWE01000006.1"/>
</dbReference>
<keyword evidence="1" id="KW-0472">Membrane</keyword>
<evidence type="ECO:0000256" key="1">
    <source>
        <dbReference type="SAM" id="Phobius"/>
    </source>
</evidence>
<dbReference type="InterPro" id="IPR037185">
    <property type="entry name" value="EmrE-like"/>
</dbReference>
<reference evidence="4" key="1">
    <citation type="submission" date="2016-11" db="EMBL/GenBank/DDBJ databases">
        <authorList>
            <person name="Varghese N."/>
            <person name="Submissions S."/>
        </authorList>
    </citation>
    <scope>NUCLEOTIDE SEQUENCE [LARGE SCALE GENOMIC DNA]</scope>
    <source>
        <strain evidence="4">DSM 19741</strain>
    </source>
</reference>
<feature type="domain" description="EamA" evidence="2">
    <location>
        <begin position="2"/>
        <end position="131"/>
    </location>
</feature>
<dbReference type="AlphaFoldDB" id="A0A1M5I1Z1"/>
<keyword evidence="1" id="KW-0812">Transmembrane</keyword>
<evidence type="ECO:0000313" key="4">
    <source>
        <dbReference type="Proteomes" id="UP000184036"/>
    </source>
</evidence>
<sequence>MFFLILSVICSVVVGVIFKISKKHDINDNQIVATNYVVALVFCFAFFTPNLSVITGKSPWILYTTIGILLPTVFLILAASIKYIGIVKTDAAQRLSLFIPILAALFIFKEDFSSIKIVALIIALPAILLILSKPSSDTINRWIFPVLVLIGFGLIDILFKQIALYTKLPYTTSLTIIFSVSLFIMVTIILYQFFILKLKIKAKSLIFGGLVGIFNFGNILFYLKAHQAFSQNPSTVFAGMNMGVIVLGSVVGIFIFKEKLNKHNYVGLFLALFSIILIAYEQIH</sequence>
<dbReference type="SUPFAM" id="SSF103481">
    <property type="entry name" value="Multidrug resistance efflux transporter EmrE"/>
    <property type="match status" value="2"/>
</dbReference>
<dbReference type="EMBL" id="FQWE01000006">
    <property type="protein sequence ID" value="SHG22301.1"/>
    <property type="molecule type" value="Genomic_DNA"/>
</dbReference>
<keyword evidence="4" id="KW-1185">Reference proteome</keyword>
<dbReference type="InterPro" id="IPR000620">
    <property type="entry name" value="EamA_dom"/>
</dbReference>
<dbReference type="GO" id="GO:0016020">
    <property type="term" value="C:membrane"/>
    <property type="evidence" value="ECO:0007669"/>
    <property type="project" value="InterPro"/>
</dbReference>
<feature type="transmembrane region" description="Helical" evidence="1">
    <location>
        <begin position="171"/>
        <end position="193"/>
    </location>
</feature>
<dbReference type="Gene3D" id="1.10.3730.20">
    <property type="match status" value="1"/>
</dbReference>
<feature type="transmembrane region" description="Helical" evidence="1">
    <location>
        <begin position="115"/>
        <end position="133"/>
    </location>
</feature>